<sequence>MPDMLRFWWPEMRLQRKARSDLGFTFDREAMGAVIRGQVIYSFTHSLLHENQLVIHREICNPVYRGDVSPYDPESCTAIQGSLPDSDVSDSDSESDGYDQLAPSSPDPLPGSSPTRTYAPSAPLPPLNADTEHMDTPHTPYRRVITYAARNRRHIKQDVQVERRRSSRLQALALNAAFCADPDRGVFTPTQLRSDGYAIIPWMNE</sequence>
<comment type="caution">
    <text evidence="2">The sequence shown here is derived from an EMBL/GenBank/DDBJ whole genome shotgun (WGS) entry which is preliminary data.</text>
</comment>
<gene>
    <name evidence="2" type="ORF">DFH08DRAFT_964462</name>
</gene>
<organism evidence="2 3">
    <name type="scientific">Mycena albidolilacea</name>
    <dbReference type="NCBI Taxonomy" id="1033008"/>
    <lineage>
        <taxon>Eukaryota</taxon>
        <taxon>Fungi</taxon>
        <taxon>Dikarya</taxon>
        <taxon>Basidiomycota</taxon>
        <taxon>Agaricomycotina</taxon>
        <taxon>Agaricomycetes</taxon>
        <taxon>Agaricomycetidae</taxon>
        <taxon>Agaricales</taxon>
        <taxon>Marasmiineae</taxon>
        <taxon>Mycenaceae</taxon>
        <taxon>Mycena</taxon>
    </lineage>
</organism>
<name>A0AAD6ZU72_9AGAR</name>
<accession>A0AAD6ZU72</accession>
<dbReference type="AlphaFoldDB" id="A0AAD6ZU72"/>
<evidence type="ECO:0000313" key="3">
    <source>
        <dbReference type="Proteomes" id="UP001218218"/>
    </source>
</evidence>
<proteinExistence type="predicted"/>
<evidence type="ECO:0000313" key="2">
    <source>
        <dbReference type="EMBL" id="KAJ7337478.1"/>
    </source>
</evidence>
<reference evidence="2" key="1">
    <citation type="submission" date="2023-03" db="EMBL/GenBank/DDBJ databases">
        <title>Massive genome expansion in bonnet fungi (Mycena s.s.) driven by repeated elements and novel gene families across ecological guilds.</title>
        <authorList>
            <consortium name="Lawrence Berkeley National Laboratory"/>
            <person name="Harder C.B."/>
            <person name="Miyauchi S."/>
            <person name="Viragh M."/>
            <person name="Kuo A."/>
            <person name="Thoen E."/>
            <person name="Andreopoulos B."/>
            <person name="Lu D."/>
            <person name="Skrede I."/>
            <person name="Drula E."/>
            <person name="Henrissat B."/>
            <person name="Morin E."/>
            <person name="Kohler A."/>
            <person name="Barry K."/>
            <person name="LaButti K."/>
            <person name="Morin E."/>
            <person name="Salamov A."/>
            <person name="Lipzen A."/>
            <person name="Mereny Z."/>
            <person name="Hegedus B."/>
            <person name="Baldrian P."/>
            <person name="Stursova M."/>
            <person name="Weitz H."/>
            <person name="Taylor A."/>
            <person name="Grigoriev I.V."/>
            <person name="Nagy L.G."/>
            <person name="Martin F."/>
            <person name="Kauserud H."/>
        </authorList>
    </citation>
    <scope>NUCLEOTIDE SEQUENCE</scope>
    <source>
        <strain evidence="2">CBHHK002</strain>
    </source>
</reference>
<feature type="region of interest" description="Disordered" evidence="1">
    <location>
        <begin position="75"/>
        <end position="138"/>
    </location>
</feature>
<feature type="compositionally biased region" description="Acidic residues" evidence="1">
    <location>
        <begin position="87"/>
        <end position="97"/>
    </location>
</feature>
<dbReference type="EMBL" id="JARIHO010000029">
    <property type="protein sequence ID" value="KAJ7337478.1"/>
    <property type="molecule type" value="Genomic_DNA"/>
</dbReference>
<keyword evidence="3" id="KW-1185">Reference proteome</keyword>
<evidence type="ECO:0000256" key="1">
    <source>
        <dbReference type="SAM" id="MobiDB-lite"/>
    </source>
</evidence>
<protein>
    <submittedName>
        <fullName evidence="2">Uncharacterized protein</fullName>
    </submittedName>
</protein>
<dbReference type="Proteomes" id="UP001218218">
    <property type="component" value="Unassembled WGS sequence"/>
</dbReference>